<evidence type="ECO:0000313" key="4">
    <source>
        <dbReference type="Proteomes" id="UP001149142"/>
    </source>
</evidence>
<accession>A0ABT4RVZ8</accession>
<evidence type="ECO:0000256" key="1">
    <source>
        <dbReference type="SAM" id="Phobius"/>
    </source>
</evidence>
<feature type="transmembrane region" description="Helical" evidence="1">
    <location>
        <begin position="197"/>
        <end position="215"/>
    </location>
</feature>
<feature type="transmembrane region" description="Helical" evidence="1">
    <location>
        <begin position="91"/>
        <end position="113"/>
    </location>
</feature>
<gene>
    <name evidence="3" type="ORF">OOZ35_00580</name>
</gene>
<feature type="transmembrane region" description="Helical" evidence="1">
    <location>
        <begin position="58"/>
        <end position="79"/>
    </location>
</feature>
<dbReference type="Pfam" id="PF07786">
    <property type="entry name" value="HGSNAT_cat"/>
    <property type="match status" value="1"/>
</dbReference>
<feature type="transmembrane region" description="Helical" evidence="1">
    <location>
        <begin position="313"/>
        <end position="335"/>
    </location>
</feature>
<keyword evidence="1" id="KW-0812">Transmembrane</keyword>
<reference evidence="3" key="1">
    <citation type="submission" date="2022-11" db="EMBL/GenBank/DDBJ databases">
        <title>Refractory cell wall polysaccharides provide important carbon source for microbial heterotrophs in the hadal ocean.</title>
        <authorList>
            <person name="Zhu X."/>
        </authorList>
    </citation>
    <scope>NUCLEOTIDE SEQUENCE</scope>
    <source>
        <strain evidence="3">MTRN7</strain>
    </source>
</reference>
<feature type="transmembrane region" description="Helical" evidence="1">
    <location>
        <begin position="227"/>
        <end position="247"/>
    </location>
</feature>
<dbReference type="Proteomes" id="UP001149142">
    <property type="component" value="Unassembled WGS sequence"/>
</dbReference>
<dbReference type="PANTHER" id="PTHR40407:SF1">
    <property type="entry name" value="HEPARAN-ALPHA-GLUCOSAMINIDE N-ACETYLTRANSFERASE CATALYTIC DOMAIN-CONTAINING PROTEIN"/>
    <property type="match status" value="1"/>
</dbReference>
<feature type="transmembrane region" description="Helical" evidence="1">
    <location>
        <begin position="144"/>
        <end position="164"/>
    </location>
</feature>
<comment type="caution">
    <text evidence="3">The sequence shown here is derived from an EMBL/GenBank/DDBJ whole genome shotgun (WGS) entry which is preliminary data.</text>
</comment>
<feature type="transmembrane region" description="Helical" evidence="1">
    <location>
        <begin position="347"/>
        <end position="368"/>
    </location>
</feature>
<sequence length="382" mass="43907">MTVNSPIKKRIPSIDTLRGFVILLMLVDHVRERFFLHMQVSDPLIIETTSSGLFFTRLSAHLCAPIFVFLTGLSAWLYANPHNKPKRSPSGFLFKRGLFLILLELTLVNFSWFGNYNNLYLQVIWAIGLSMICLSVLVKLPIRLILVIGLLIIFGHNLLTPISFENTDAGYIPWTILHDRGYLFTSDWFKIKISYPVLPWIGVIALGYSLGSLYSSKTSSKIRLKSLTFLGASCLLLLIILRGFNIYGETLPWINYSNTIDNLKSFLNYTKYPPSLDFLLFGLGIGFLLLIIFEKFENKLTNAIKVLGSAPMFFYILHLYVLLLIYTVFINLFGANKGDYFGFDHLYQIWIFSILLSIALYFPTKIFARYKRKSKSKLIKYF</sequence>
<evidence type="ECO:0000259" key="2">
    <source>
        <dbReference type="Pfam" id="PF07786"/>
    </source>
</evidence>
<evidence type="ECO:0000313" key="3">
    <source>
        <dbReference type="EMBL" id="MDA0175981.1"/>
    </source>
</evidence>
<dbReference type="InterPro" id="IPR012429">
    <property type="entry name" value="HGSNAT_cat"/>
</dbReference>
<protein>
    <submittedName>
        <fullName evidence="3">Heparan-alpha-glucosaminide N-acetyltransferase domain-containing protein</fullName>
    </submittedName>
</protein>
<feature type="transmembrane region" description="Helical" evidence="1">
    <location>
        <begin position="275"/>
        <end position="293"/>
    </location>
</feature>
<feature type="transmembrane region" description="Helical" evidence="1">
    <location>
        <begin position="119"/>
        <end position="137"/>
    </location>
</feature>
<keyword evidence="1" id="KW-1133">Transmembrane helix</keyword>
<organism evidence="3 4">
    <name type="scientific">Mesoflavibacter profundi</name>
    <dbReference type="NCBI Taxonomy" id="2708110"/>
    <lineage>
        <taxon>Bacteria</taxon>
        <taxon>Pseudomonadati</taxon>
        <taxon>Bacteroidota</taxon>
        <taxon>Flavobacteriia</taxon>
        <taxon>Flavobacteriales</taxon>
        <taxon>Flavobacteriaceae</taxon>
        <taxon>Mesoflavibacter</taxon>
    </lineage>
</organism>
<dbReference type="PANTHER" id="PTHR40407">
    <property type="entry name" value="MEMBRANE PROTEIN-LIKE PROTEIN"/>
    <property type="match status" value="1"/>
</dbReference>
<name>A0ABT4RVZ8_9FLAO</name>
<feature type="domain" description="Heparan-alpha-glucosaminide N-acetyltransferase catalytic" evidence="2">
    <location>
        <begin position="10"/>
        <end position="231"/>
    </location>
</feature>
<proteinExistence type="predicted"/>
<keyword evidence="1" id="KW-0472">Membrane</keyword>
<dbReference type="EMBL" id="JAPFGC010000002">
    <property type="protein sequence ID" value="MDA0175981.1"/>
    <property type="molecule type" value="Genomic_DNA"/>
</dbReference>
<dbReference type="RefSeq" id="WP_106687118.1">
    <property type="nucleotide sequence ID" value="NZ_CAXQEU010000045.1"/>
</dbReference>
<keyword evidence="4" id="KW-1185">Reference proteome</keyword>